<dbReference type="RefSeq" id="WP_377768576.1">
    <property type="nucleotide sequence ID" value="NZ_JBHULB010000083.1"/>
</dbReference>
<organism evidence="3 4">
    <name type="scientific">Croceitalea marina</name>
    <dbReference type="NCBI Taxonomy" id="1775166"/>
    <lineage>
        <taxon>Bacteria</taxon>
        <taxon>Pseudomonadati</taxon>
        <taxon>Bacteroidota</taxon>
        <taxon>Flavobacteriia</taxon>
        <taxon>Flavobacteriales</taxon>
        <taxon>Flavobacteriaceae</taxon>
        <taxon>Croceitalea</taxon>
    </lineage>
</organism>
<sequence>MTLKQKNYNQIFWVLQLLGWGSFFLLVFLTLRTDGGIIEKTIFYISMCIVGILPTGLLRFYLKKTNSVANFNFFNVFKIIVGVALAALLMIKLPRQLGRLSRFLMDVLLDNPNLDISAPVAGENSAPTYLGSLLLIFVWTVIYLTIKYFIRLNKIRADKLQLKESIKQAQLNTLRGHLNPDFIVNALNGIKALMPLDVSKSRSLLTQLSEVLRYSLTKNNVNKVSLKDEVELVENYANLIKTISESKLDIRCNIEQRLLHHEIPPMLLVNLCEVGTKSDSPKSKEQKNIIFHVDKISNFLKLRIEYNDFTESNLDTVLMKRIKQRLKLLYKTSAEFKKRSTDSGVQIKINLPLIVQNQ</sequence>
<keyword evidence="3" id="KW-0418">Kinase</keyword>
<keyword evidence="1" id="KW-0472">Membrane</keyword>
<proteinExistence type="predicted"/>
<feature type="transmembrane region" description="Helical" evidence="1">
    <location>
        <begin position="129"/>
        <end position="150"/>
    </location>
</feature>
<dbReference type="InterPro" id="IPR050640">
    <property type="entry name" value="Bact_2-comp_sensor_kinase"/>
</dbReference>
<comment type="caution">
    <text evidence="3">The sequence shown here is derived from an EMBL/GenBank/DDBJ whole genome shotgun (WGS) entry which is preliminary data.</text>
</comment>
<keyword evidence="3" id="KW-0808">Transferase</keyword>
<dbReference type="InterPro" id="IPR010559">
    <property type="entry name" value="Sig_transdc_His_kin_internal"/>
</dbReference>
<evidence type="ECO:0000313" key="3">
    <source>
        <dbReference type="EMBL" id="MFD2589100.1"/>
    </source>
</evidence>
<keyword evidence="1" id="KW-0812">Transmembrane</keyword>
<dbReference type="EC" id="2.7.13.3" evidence="3"/>
<evidence type="ECO:0000313" key="4">
    <source>
        <dbReference type="Proteomes" id="UP001597526"/>
    </source>
</evidence>
<evidence type="ECO:0000256" key="1">
    <source>
        <dbReference type="SAM" id="Phobius"/>
    </source>
</evidence>
<keyword evidence="1" id="KW-1133">Transmembrane helix</keyword>
<dbReference type="PANTHER" id="PTHR34220">
    <property type="entry name" value="SENSOR HISTIDINE KINASE YPDA"/>
    <property type="match status" value="1"/>
</dbReference>
<evidence type="ECO:0000259" key="2">
    <source>
        <dbReference type="Pfam" id="PF06580"/>
    </source>
</evidence>
<protein>
    <submittedName>
        <fullName evidence="3">Sensor histidine kinase</fullName>
        <ecNumber evidence="3">2.7.13.3</ecNumber>
    </submittedName>
</protein>
<feature type="transmembrane region" description="Helical" evidence="1">
    <location>
        <begin position="42"/>
        <end position="61"/>
    </location>
</feature>
<accession>A0ABW5N0B1</accession>
<name>A0ABW5N0B1_9FLAO</name>
<gene>
    <name evidence="3" type="ORF">ACFSQJ_19405</name>
</gene>
<feature type="transmembrane region" description="Helical" evidence="1">
    <location>
        <begin position="73"/>
        <end position="91"/>
    </location>
</feature>
<dbReference type="Proteomes" id="UP001597526">
    <property type="component" value="Unassembled WGS sequence"/>
</dbReference>
<dbReference type="GO" id="GO:0004673">
    <property type="term" value="F:protein histidine kinase activity"/>
    <property type="evidence" value="ECO:0007669"/>
    <property type="project" value="UniProtKB-EC"/>
</dbReference>
<dbReference type="PANTHER" id="PTHR34220:SF7">
    <property type="entry name" value="SENSOR HISTIDINE KINASE YPDA"/>
    <property type="match status" value="1"/>
</dbReference>
<reference evidence="4" key="1">
    <citation type="journal article" date="2019" name="Int. J. Syst. Evol. Microbiol.">
        <title>The Global Catalogue of Microorganisms (GCM) 10K type strain sequencing project: providing services to taxonomists for standard genome sequencing and annotation.</title>
        <authorList>
            <consortium name="The Broad Institute Genomics Platform"/>
            <consortium name="The Broad Institute Genome Sequencing Center for Infectious Disease"/>
            <person name="Wu L."/>
            <person name="Ma J."/>
        </authorList>
    </citation>
    <scope>NUCLEOTIDE SEQUENCE [LARGE SCALE GENOMIC DNA]</scope>
    <source>
        <strain evidence="4">KCTC 52368</strain>
    </source>
</reference>
<feature type="domain" description="Signal transduction histidine kinase internal region" evidence="2">
    <location>
        <begin position="169"/>
        <end position="245"/>
    </location>
</feature>
<dbReference type="EMBL" id="JBHULB010000083">
    <property type="protein sequence ID" value="MFD2589100.1"/>
    <property type="molecule type" value="Genomic_DNA"/>
</dbReference>
<dbReference type="Pfam" id="PF06580">
    <property type="entry name" value="His_kinase"/>
    <property type="match status" value="1"/>
</dbReference>
<keyword evidence="4" id="KW-1185">Reference proteome</keyword>
<feature type="transmembrane region" description="Helical" evidence="1">
    <location>
        <begin position="12"/>
        <end position="30"/>
    </location>
</feature>